<organism evidence="1 2">
    <name type="scientific">Sphingobacterium griseoflavum</name>
    <dbReference type="NCBI Taxonomy" id="1474952"/>
    <lineage>
        <taxon>Bacteria</taxon>
        <taxon>Pseudomonadati</taxon>
        <taxon>Bacteroidota</taxon>
        <taxon>Sphingobacteriia</taxon>
        <taxon>Sphingobacteriales</taxon>
        <taxon>Sphingobacteriaceae</taxon>
        <taxon>Sphingobacterium</taxon>
    </lineage>
</organism>
<evidence type="ECO:0000313" key="2">
    <source>
        <dbReference type="Proteomes" id="UP000620550"/>
    </source>
</evidence>
<proteinExistence type="predicted"/>
<sequence>MDHRLANKHFANYTQLFKIIAWDHLMCYNVRHNTFSFVGQMQEYDAAANKIVLKSAVIVKKIFLVDDILKAYGPALYR</sequence>
<keyword evidence="2" id="KW-1185">Reference proteome</keyword>
<protein>
    <recommendedName>
        <fullName evidence="3">DUF4372 domain-containing protein</fullName>
    </recommendedName>
</protein>
<evidence type="ECO:0008006" key="3">
    <source>
        <dbReference type="Google" id="ProtNLM"/>
    </source>
</evidence>
<comment type="caution">
    <text evidence="1">The sequence shown here is derived from an EMBL/GenBank/DDBJ whole genome shotgun (WGS) entry which is preliminary data.</text>
</comment>
<accession>A0ABQ3I2U1</accession>
<dbReference type="EMBL" id="BNAF01000019">
    <property type="protein sequence ID" value="GHE49274.1"/>
    <property type="molecule type" value="Genomic_DNA"/>
</dbReference>
<gene>
    <name evidence="1" type="ORF">GCM10017764_35400</name>
</gene>
<name>A0ABQ3I2U1_9SPHI</name>
<dbReference type="Proteomes" id="UP000620550">
    <property type="component" value="Unassembled WGS sequence"/>
</dbReference>
<reference evidence="2" key="1">
    <citation type="journal article" date="2019" name="Int. J. Syst. Evol. Microbiol.">
        <title>The Global Catalogue of Microorganisms (GCM) 10K type strain sequencing project: providing services to taxonomists for standard genome sequencing and annotation.</title>
        <authorList>
            <consortium name="The Broad Institute Genomics Platform"/>
            <consortium name="The Broad Institute Genome Sequencing Center for Infectious Disease"/>
            <person name="Wu L."/>
            <person name="Ma J."/>
        </authorList>
    </citation>
    <scope>NUCLEOTIDE SEQUENCE [LARGE SCALE GENOMIC DNA]</scope>
    <source>
        <strain evidence="2">CGMCC 1.12966</strain>
    </source>
</reference>
<evidence type="ECO:0000313" key="1">
    <source>
        <dbReference type="EMBL" id="GHE49274.1"/>
    </source>
</evidence>